<evidence type="ECO:0000313" key="2">
    <source>
        <dbReference type="Proteomes" id="UP000054845"/>
    </source>
</evidence>
<evidence type="ECO:0000313" key="1">
    <source>
        <dbReference type="EMBL" id="CEH17470.1"/>
    </source>
</evidence>
<protein>
    <submittedName>
        <fullName evidence="1">Uncharacterized protein</fullName>
    </submittedName>
</protein>
<dbReference type="EMBL" id="CCYA01000265">
    <property type="protein sequence ID" value="CEH17470.1"/>
    <property type="molecule type" value="Genomic_DNA"/>
</dbReference>
<dbReference type="Proteomes" id="UP000054845">
    <property type="component" value="Unassembled WGS sequence"/>
</dbReference>
<sequence>MAQNHILSAITQYPPCRHRSCSFHASAIVWPSRGEARNNAKRDVMRLVMKNHDEAEGWRVWYFGRVHRRLASLRAG</sequence>
<keyword evidence="2" id="KW-1185">Reference proteome</keyword>
<reference evidence="1 2" key="1">
    <citation type="submission" date="2014-09" db="EMBL/GenBank/DDBJ databases">
        <authorList>
            <person name="Magalhaes I.L.F."/>
            <person name="Oliveira U."/>
            <person name="Santos F.R."/>
            <person name="Vidigal T.H.D.A."/>
            <person name="Brescovit A.D."/>
            <person name="Santos A.J."/>
        </authorList>
    </citation>
    <scope>NUCLEOTIDE SEQUENCE [LARGE SCALE GENOMIC DNA]</scope>
</reference>
<proteinExistence type="predicted"/>
<accession>A0A0P1BMZ3</accession>
<organism evidence="1 2">
    <name type="scientific">Ceraceosorus bombacis</name>
    <dbReference type="NCBI Taxonomy" id="401625"/>
    <lineage>
        <taxon>Eukaryota</taxon>
        <taxon>Fungi</taxon>
        <taxon>Dikarya</taxon>
        <taxon>Basidiomycota</taxon>
        <taxon>Ustilaginomycotina</taxon>
        <taxon>Exobasidiomycetes</taxon>
        <taxon>Ceraceosorales</taxon>
        <taxon>Ceraceosoraceae</taxon>
        <taxon>Ceraceosorus</taxon>
    </lineage>
</organism>
<name>A0A0P1BMZ3_9BASI</name>
<dbReference type="AlphaFoldDB" id="A0A0P1BMZ3"/>